<evidence type="ECO:0000259" key="1">
    <source>
        <dbReference type="Pfam" id="PF03167"/>
    </source>
</evidence>
<dbReference type="Proteomes" id="UP000501600">
    <property type="component" value="Chromosome"/>
</dbReference>
<gene>
    <name evidence="2" type="ORF">HF685_02500</name>
</gene>
<dbReference type="RefSeq" id="WP_168818156.1">
    <property type="nucleotide sequence ID" value="NZ_CP051217.1"/>
</dbReference>
<dbReference type="SUPFAM" id="SSF52141">
    <property type="entry name" value="Uracil-DNA glycosylase-like"/>
    <property type="match status" value="1"/>
</dbReference>
<feature type="domain" description="Uracil-DNA glycosylase-like" evidence="1">
    <location>
        <begin position="111"/>
        <end position="256"/>
    </location>
</feature>
<dbReference type="EMBL" id="CP051217">
    <property type="protein sequence ID" value="QJB68312.1"/>
    <property type="molecule type" value="Genomic_DNA"/>
</dbReference>
<accession>A0A6H2DI17</accession>
<evidence type="ECO:0000313" key="3">
    <source>
        <dbReference type="Proteomes" id="UP000501600"/>
    </source>
</evidence>
<name>A0A6H2DI17_9SPHN</name>
<evidence type="ECO:0000313" key="2">
    <source>
        <dbReference type="EMBL" id="QJB68312.1"/>
    </source>
</evidence>
<protein>
    <recommendedName>
        <fullName evidence="1">Uracil-DNA glycosylase-like domain-containing protein</fullName>
    </recommendedName>
</protein>
<dbReference type="InterPro" id="IPR036895">
    <property type="entry name" value="Uracil-DNA_glycosylase-like_sf"/>
</dbReference>
<reference evidence="2 3" key="1">
    <citation type="submission" date="2020-04" db="EMBL/GenBank/DDBJ databases">
        <title>Genome sequence for Sphingorhabdus sp. strain M1.</title>
        <authorList>
            <person name="Park S.-J."/>
        </authorList>
    </citation>
    <scope>NUCLEOTIDE SEQUENCE [LARGE SCALE GENOMIC DNA]</scope>
    <source>
        <strain evidence="2 3">JK6</strain>
    </source>
</reference>
<dbReference type="InterPro" id="IPR005122">
    <property type="entry name" value="Uracil-DNA_glycosylase-like"/>
</dbReference>
<dbReference type="Pfam" id="PF03167">
    <property type="entry name" value="UDG"/>
    <property type="match status" value="1"/>
</dbReference>
<keyword evidence="3" id="KW-1185">Reference proteome</keyword>
<organism evidence="2 3">
    <name type="scientific">Parasphingorhabdus halotolerans</name>
    <dbReference type="NCBI Taxonomy" id="2725558"/>
    <lineage>
        <taxon>Bacteria</taxon>
        <taxon>Pseudomonadati</taxon>
        <taxon>Pseudomonadota</taxon>
        <taxon>Alphaproteobacteria</taxon>
        <taxon>Sphingomonadales</taxon>
        <taxon>Sphingomonadaceae</taxon>
        <taxon>Parasphingorhabdus</taxon>
    </lineage>
</organism>
<sequence length="264" mass="29544">MNFSAPNNGGPSPQDLIASLQDWWALAGVDTNFVGEPMSLLEQGVKIERTPQMVSETAVSRLPRATEDAPSKAATAVSENYPLELVAFVNQLSKPENLIEAQWARDFVLPKGNQNPEIMVIVAMPEAQGLANDSYYAPAERQLVLNMLKAIGCNELNSYFSALSLGRTIDGRLDHSCFEMLKKRALHHIDLVDPKRIIVFGDTAARIFFDQDFLMARQKKQYINHVSSKTEAIATFHPRILLHRPELKADAWKDLQMLTRIADL</sequence>
<dbReference type="AlphaFoldDB" id="A0A6H2DI17"/>
<dbReference type="KEGG" id="phao:HF685_02500"/>
<proteinExistence type="predicted"/>
<dbReference type="Gene3D" id="3.40.470.10">
    <property type="entry name" value="Uracil-DNA glycosylase-like domain"/>
    <property type="match status" value="1"/>
</dbReference>